<feature type="domain" description="Capsule synthesis protein CapA" evidence="3">
    <location>
        <begin position="20"/>
        <end position="266"/>
    </location>
</feature>
<dbReference type="AlphaFoldDB" id="A0A9D1M876"/>
<keyword evidence="2" id="KW-0732">Signal</keyword>
<reference evidence="4" key="2">
    <citation type="journal article" date="2021" name="PeerJ">
        <title>Extensive microbial diversity within the chicken gut microbiome revealed by metagenomics and culture.</title>
        <authorList>
            <person name="Gilroy R."/>
            <person name="Ravi A."/>
            <person name="Getino M."/>
            <person name="Pursley I."/>
            <person name="Horton D.L."/>
            <person name="Alikhan N.F."/>
            <person name="Baker D."/>
            <person name="Gharbi K."/>
            <person name="Hall N."/>
            <person name="Watson M."/>
            <person name="Adriaenssens E.M."/>
            <person name="Foster-Nyarko E."/>
            <person name="Jarju S."/>
            <person name="Secka A."/>
            <person name="Antonio M."/>
            <person name="Oren A."/>
            <person name="Chaudhuri R.R."/>
            <person name="La Ragione R."/>
            <person name="Hildebrand F."/>
            <person name="Pallen M.J."/>
        </authorList>
    </citation>
    <scope>NUCLEOTIDE SEQUENCE</scope>
    <source>
        <strain evidence="4">CHK158-818</strain>
    </source>
</reference>
<evidence type="ECO:0000313" key="4">
    <source>
        <dbReference type="EMBL" id="HIU55501.1"/>
    </source>
</evidence>
<dbReference type="Pfam" id="PF09587">
    <property type="entry name" value="PGA_cap"/>
    <property type="match status" value="1"/>
</dbReference>
<feature type="signal peptide" evidence="2">
    <location>
        <begin position="1"/>
        <end position="19"/>
    </location>
</feature>
<dbReference type="InterPro" id="IPR052169">
    <property type="entry name" value="CW_Biosynth-Accessory"/>
</dbReference>
<dbReference type="InterPro" id="IPR029052">
    <property type="entry name" value="Metallo-depent_PP-like"/>
</dbReference>
<dbReference type="SUPFAM" id="SSF56300">
    <property type="entry name" value="Metallo-dependent phosphatases"/>
    <property type="match status" value="1"/>
</dbReference>
<dbReference type="EMBL" id="DVNA01000150">
    <property type="protein sequence ID" value="HIU55501.1"/>
    <property type="molecule type" value="Genomic_DNA"/>
</dbReference>
<dbReference type="PANTHER" id="PTHR33393">
    <property type="entry name" value="POLYGLUTAMINE SYNTHESIS ACCESSORY PROTEIN RV0574C-RELATED"/>
    <property type="match status" value="1"/>
</dbReference>
<feature type="chain" id="PRO_5039676603" evidence="2">
    <location>
        <begin position="20"/>
        <end position="352"/>
    </location>
</feature>
<reference evidence="4" key="1">
    <citation type="submission" date="2020-10" db="EMBL/GenBank/DDBJ databases">
        <authorList>
            <person name="Gilroy R."/>
        </authorList>
    </citation>
    <scope>NUCLEOTIDE SEQUENCE</scope>
    <source>
        <strain evidence="4">CHK158-818</strain>
    </source>
</reference>
<gene>
    <name evidence="4" type="ORF">IAB03_06840</name>
</gene>
<comment type="caution">
    <text evidence="4">The sequence shown here is derived from an EMBL/GenBank/DDBJ whole genome shotgun (WGS) entry which is preliminary data.</text>
</comment>
<proteinExistence type="inferred from homology"/>
<organism evidence="4 5">
    <name type="scientific">Candidatus Gallibacteroides avistercoris</name>
    <dbReference type="NCBI Taxonomy" id="2840833"/>
    <lineage>
        <taxon>Bacteria</taxon>
        <taxon>Pseudomonadati</taxon>
        <taxon>Bacteroidota</taxon>
        <taxon>Bacteroidia</taxon>
        <taxon>Bacteroidales</taxon>
        <taxon>Bacteroidaceae</taxon>
        <taxon>Bacteroidaceae incertae sedis</taxon>
        <taxon>Candidatus Gallibacteroides</taxon>
    </lineage>
</organism>
<dbReference type="SMART" id="SM00854">
    <property type="entry name" value="PGA_cap"/>
    <property type="match status" value="1"/>
</dbReference>
<name>A0A9D1M876_9BACT</name>
<protein>
    <submittedName>
        <fullName evidence="4">CapA family protein</fullName>
    </submittedName>
</protein>
<dbReference type="Proteomes" id="UP000824112">
    <property type="component" value="Unassembled WGS sequence"/>
</dbReference>
<dbReference type="Gene3D" id="3.60.21.10">
    <property type="match status" value="1"/>
</dbReference>
<evidence type="ECO:0000259" key="3">
    <source>
        <dbReference type="SMART" id="SM00854"/>
    </source>
</evidence>
<dbReference type="CDD" id="cd07381">
    <property type="entry name" value="MPP_CapA"/>
    <property type="match status" value="1"/>
</dbReference>
<dbReference type="InterPro" id="IPR019079">
    <property type="entry name" value="Capsule_synth_CapA"/>
</dbReference>
<accession>A0A9D1M876</accession>
<evidence type="ECO:0000313" key="5">
    <source>
        <dbReference type="Proteomes" id="UP000824112"/>
    </source>
</evidence>
<evidence type="ECO:0000256" key="1">
    <source>
        <dbReference type="ARBA" id="ARBA00005662"/>
    </source>
</evidence>
<evidence type="ECO:0000256" key="2">
    <source>
        <dbReference type="SAM" id="SignalP"/>
    </source>
</evidence>
<sequence>IWIMFVAVGRLLAQQTATATLLFAGDAMQHLTQIESARETDGSFCYDSCFYHIKNEIDAADYAVVNFEVSLGGKPYTGYPSFSAPDEFAQALKRAGFDLFLLANNHTMDRGAKGFLRTLNRLDSMNILYVGGYRNREERSQRYPRLVSVNGFRVAFLNYTYGTNGHAVPSPLYMNMLDAEQILADVELARECWAEVVVVCLHWGQEYEVVENRQQQELADKLVEAGVDLVIGSHPHVVQPMEVRYNPEGTVKSVVAYSLGNFISNMQIDHTTGGAMLKVVLGRDGMRVKIDSVAYSLVGVQRPEKGSRQPFIMRSAAQIDTLSGLPAYMYRYLRDTRANLSEHNIGITEYMF</sequence>
<comment type="similarity">
    <text evidence="1">Belongs to the CapA family.</text>
</comment>
<dbReference type="PANTHER" id="PTHR33393:SF12">
    <property type="entry name" value="CAPSULE BIOSYNTHESIS PROTEIN CAPA"/>
    <property type="match status" value="1"/>
</dbReference>
<feature type="non-terminal residue" evidence="4">
    <location>
        <position position="1"/>
    </location>
</feature>